<keyword evidence="11" id="KW-1185">Reference proteome</keyword>
<dbReference type="GO" id="GO:0016740">
    <property type="term" value="F:transferase activity"/>
    <property type="evidence" value="ECO:0007669"/>
    <property type="project" value="UniProtKB-KW"/>
</dbReference>
<gene>
    <name evidence="10" type="primary">CASD1_0</name>
    <name evidence="10" type="ORF">Anas_12222</name>
</gene>
<feature type="domain" description="Cas1p 10 TM acyl transferase" evidence="9">
    <location>
        <begin position="2"/>
        <end position="170"/>
    </location>
</feature>
<evidence type="ECO:0000256" key="4">
    <source>
        <dbReference type="ARBA" id="ARBA00022692"/>
    </source>
</evidence>
<dbReference type="GO" id="GO:0005794">
    <property type="term" value="C:Golgi apparatus"/>
    <property type="evidence" value="ECO:0007669"/>
    <property type="project" value="UniProtKB-ARBA"/>
</dbReference>
<evidence type="ECO:0000256" key="7">
    <source>
        <dbReference type="ARBA" id="ARBA00023180"/>
    </source>
</evidence>
<keyword evidence="4 8" id="KW-0812">Transmembrane</keyword>
<feature type="transmembrane region" description="Helical" evidence="8">
    <location>
        <begin position="166"/>
        <end position="184"/>
    </location>
</feature>
<feature type="non-terminal residue" evidence="10">
    <location>
        <position position="1"/>
    </location>
</feature>
<dbReference type="Pfam" id="PF07779">
    <property type="entry name" value="Cas1_AcylT"/>
    <property type="match status" value="1"/>
</dbReference>
<feature type="transmembrane region" description="Helical" evidence="8">
    <location>
        <begin position="32"/>
        <end position="51"/>
    </location>
</feature>
<keyword evidence="6 8" id="KW-0472">Membrane</keyword>
<dbReference type="InterPro" id="IPR012419">
    <property type="entry name" value="Cas1_AcylTrans_dom"/>
</dbReference>
<organism evidence="10 11">
    <name type="scientific">Armadillidium nasatum</name>
    <dbReference type="NCBI Taxonomy" id="96803"/>
    <lineage>
        <taxon>Eukaryota</taxon>
        <taxon>Metazoa</taxon>
        <taxon>Ecdysozoa</taxon>
        <taxon>Arthropoda</taxon>
        <taxon>Crustacea</taxon>
        <taxon>Multicrustacea</taxon>
        <taxon>Malacostraca</taxon>
        <taxon>Eumalacostraca</taxon>
        <taxon>Peracarida</taxon>
        <taxon>Isopoda</taxon>
        <taxon>Oniscidea</taxon>
        <taxon>Crinocheta</taxon>
        <taxon>Armadillidiidae</taxon>
        <taxon>Armadillidium</taxon>
    </lineage>
</organism>
<dbReference type="PANTHER" id="PTHR13533">
    <property type="entry name" value="N-ACETYLNEURAMINATE 9-O-ACETYLTRANSFERASE"/>
    <property type="match status" value="1"/>
</dbReference>
<evidence type="ECO:0000256" key="6">
    <source>
        <dbReference type="ARBA" id="ARBA00023136"/>
    </source>
</evidence>
<evidence type="ECO:0000259" key="9">
    <source>
        <dbReference type="Pfam" id="PF07779"/>
    </source>
</evidence>
<keyword evidence="7" id="KW-0325">Glycoprotein</keyword>
<evidence type="ECO:0000256" key="1">
    <source>
        <dbReference type="ARBA" id="ARBA00004141"/>
    </source>
</evidence>
<keyword evidence="3" id="KW-0808">Transferase</keyword>
<proteinExistence type="inferred from homology"/>
<dbReference type="GO" id="GO:0016020">
    <property type="term" value="C:membrane"/>
    <property type="evidence" value="ECO:0007669"/>
    <property type="project" value="UniProtKB-SubCell"/>
</dbReference>
<evidence type="ECO:0000256" key="8">
    <source>
        <dbReference type="SAM" id="Phobius"/>
    </source>
</evidence>
<reference evidence="10 11" key="1">
    <citation type="journal article" date="2019" name="PLoS Biol.">
        <title>Sex chromosomes control vertical transmission of feminizing Wolbachia symbionts in an isopod.</title>
        <authorList>
            <person name="Becking T."/>
            <person name="Chebbi M.A."/>
            <person name="Giraud I."/>
            <person name="Moumen B."/>
            <person name="Laverre T."/>
            <person name="Caubet Y."/>
            <person name="Peccoud J."/>
            <person name="Gilbert C."/>
            <person name="Cordaux R."/>
        </authorList>
    </citation>
    <scope>NUCLEOTIDE SEQUENCE [LARGE SCALE GENOMIC DNA]</scope>
    <source>
        <strain evidence="10">ANa2</strain>
        <tissue evidence="10">Whole body excluding digestive tract and cuticle</tissue>
    </source>
</reference>
<evidence type="ECO:0000256" key="5">
    <source>
        <dbReference type="ARBA" id="ARBA00022989"/>
    </source>
</evidence>
<feature type="transmembrane region" description="Helical" evidence="8">
    <location>
        <begin position="94"/>
        <end position="114"/>
    </location>
</feature>
<evidence type="ECO:0000256" key="2">
    <source>
        <dbReference type="ARBA" id="ARBA00010666"/>
    </source>
</evidence>
<comment type="caution">
    <text evidence="10">The sequence shown here is derived from an EMBL/GenBank/DDBJ whole genome shotgun (WGS) entry which is preliminary data.</text>
</comment>
<dbReference type="OrthoDB" id="1932925at2759"/>
<sequence length="185" mass="20859">VLYGALFGLAYKGTATYLAKYFEAKGGDQSKYFTTTLLTFGIFGMSSYFILTSNCFSKQQCNYIHPYVVWIPILGFVAVRNLTELFRGNCSTLMLRAGKISLELFICQYHIFLAGNTKGSLILIPWGHPALNYVIVTSIFVWVSQEVHNMTSDLVYLMTPKDNKKIFINLVAMALVFCSLSLILR</sequence>
<dbReference type="AlphaFoldDB" id="A0A5N5SLR0"/>
<comment type="subcellular location">
    <subcellularLocation>
        <location evidence="1">Membrane</location>
        <topology evidence="1">Multi-pass membrane protein</topology>
    </subcellularLocation>
</comment>
<dbReference type="GO" id="GO:0005975">
    <property type="term" value="P:carbohydrate metabolic process"/>
    <property type="evidence" value="ECO:0007669"/>
    <property type="project" value="UniProtKB-ARBA"/>
</dbReference>
<protein>
    <submittedName>
        <fullName evidence="10">CAS1 domain-containing protein 1</fullName>
    </submittedName>
</protein>
<evidence type="ECO:0000313" key="11">
    <source>
        <dbReference type="Proteomes" id="UP000326759"/>
    </source>
</evidence>
<dbReference type="EMBL" id="SEYY01023298">
    <property type="protein sequence ID" value="KAB7494946.1"/>
    <property type="molecule type" value="Genomic_DNA"/>
</dbReference>
<accession>A0A5N5SLR0</accession>
<keyword evidence="5 8" id="KW-1133">Transmembrane helix</keyword>
<dbReference type="Proteomes" id="UP000326759">
    <property type="component" value="Unassembled WGS sequence"/>
</dbReference>
<comment type="similarity">
    <text evidence="2">Belongs to the PC-esterase family. CASD1 subfamily.</text>
</comment>
<evidence type="ECO:0000313" key="10">
    <source>
        <dbReference type="EMBL" id="KAB7494946.1"/>
    </source>
</evidence>
<feature type="transmembrane region" description="Helical" evidence="8">
    <location>
        <begin position="63"/>
        <end position="82"/>
    </location>
</feature>
<feature type="transmembrane region" description="Helical" evidence="8">
    <location>
        <begin position="121"/>
        <end position="143"/>
    </location>
</feature>
<dbReference type="PANTHER" id="PTHR13533:SF1">
    <property type="entry name" value="N-ACETYLNEURAMINATE 9-O-ACETYLTRANSFERASE"/>
    <property type="match status" value="1"/>
</dbReference>
<evidence type="ECO:0000256" key="3">
    <source>
        <dbReference type="ARBA" id="ARBA00022679"/>
    </source>
</evidence>
<name>A0A5N5SLR0_9CRUS</name>